<dbReference type="InterPro" id="IPR001024">
    <property type="entry name" value="PLAT/LH2_dom"/>
</dbReference>
<dbReference type="Gene3D" id="2.60.60.20">
    <property type="entry name" value="PLAT/LH2 domain"/>
    <property type="match status" value="1"/>
</dbReference>
<keyword evidence="2" id="KW-0732">Signal</keyword>
<feature type="signal peptide" evidence="2">
    <location>
        <begin position="1"/>
        <end position="20"/>
    </location>
</feature>
<evidence type="ECO:0000256" key="1">
    <source>
        <dbReference type="PROSITE-ProRule" id="PRU00152"/>
    </source>
</evidence>
<dbReference type="EMBL" id="KQ243122">
    <property type="protein sequence ID" value="KNC76402.1"/>
    <property type="molecule type" value="Genomic_DNA"/>
</dbReference>
<evidence type="ECO:0000313" key="5">
    <source>
        <dbReference type="Proteomes" id="UP000054560"/>
    </source>
</evidence>
<evidence type="ECO:0000313" key="4">
    <source>
        <dbReference type="EMBL" id="KNC76402.1"/>
    </source>
</evidence>
<dbReference type="GeneID" id="25911599"/>
<keyword evidence="5" id="KW-1185">Reference proteome</keyword>
<protein>
    <recommendedName>
        <fullName evidence="3">PLAT domain-containing protein</fullName>
    </recommendedName>
</protein>
<dbReference type="Proteomes" id="UP000054560">
    <property type="component" value="Unassembled WGS sequence"/>
</dbReference>
<accession>A0A0L0FHY4</accession>
<proteinExistence type="predicted"/>
<comment type="caution">
    <text evidence="1">Lacks conserved residue(s) required for the propagation of feature annotation.</text>
</comment>
<dbReference type="PROSITE" id="PS50095">
    <property type="entry name" value="PLAT"/>
    <property type="match status" value="1"/>
</dbReference>
<reference evidence="4 5" key="1">
    <citation type="submission" date="2011-02" db="EMBL/GenBank/DDBJ databases">
        <title>The Genome Sequence of Sphaeroforma arctica JP610.</title>
        <authorList>
            <consortium name="The Broad Institute Genome Sequencing Platform"/>
            <person name="Russ C."/>
            <person name="Cuomo C."/>
            <person name="Young S.K."/>
            <person name="Zeng Q."/>
            <person name="Gargeya S."/>
            <person name="Alvarado L."/>
            <person name="Berlin A."/>
            <person name="Chapman S.B."/>
            <person name="Chen Z."/>
            <person name="Freedman E."/>
            <person name="Gellesch M."/>
            <person name="Goldberg J."/>
            <person name="Griggs A."/>
            <person name="Gujja S."/>
            <person name="Heilman E."/>
            <person name="Heiman D."/>
            <person name="Howarth C."/>
            <person name="Mehta T."/>
            <person name="Neiman D."/>
            <person name="Pearson M."/>
            <person name="Roberts A."/>
            <person name="Saif S."/>
            <person name="Shea T."/>
            <person name="Shenoy N."/>
            <person name="Sisk P."/>
            <person name="Stolte C."/>
            <person name="Sykes S."/>
            <person name="White J."/>
            <person name="Yandava C."/>
            <person name="Burger G."/>
            <person name="Gray M.W."/>
            <person name="Holland P.W.H."/>
            <person name="King N."/>
            <person name="Lang F.B.F."/>
            <person name="Roger A.J."/>
            <person name="Ruiz-Trillo I."/>
            <person name="Haas B."/>
            <person name="Nusbaum C."/>
            <person name="Birren B."/>
        </authorList>
    </citation>
    <scope>NUCLEOTIDE SEQUENCE [LARGE SCALE GENOMIC DNA]</scope>
    <source>
        <strain evidence="4 5">JP610</strain>
    </source>
</reference>
<name>A0A0L0FHY4_9EUKA</name>
<evidence type="ECO:0000259" key="3">
    <source>
        <dbReference type="PROSITE" id="PS50095"/>
    </source>
</evidence>
<feature type="chain" id="PRO_5005538589" description="PLAT domain-containing protein" evidence="2">
    <location>
        <begin position="21"/>
        <end position="247"/>
    </location>
</feature>
<sequence length="247" mass="27003">MFRKLPIAALSVLGLSLVSADLDVTSSVADFDSASGVFTIDIESTDGRHSMAMYNLGGNRVNTHTVTLQTDGPFEPKFCHFKPMNSELYIQSGAKIVDSATKKTYYCSYNGWLGHNADETVTISVLPAGKEYIVSVNTADVPKAGRTGRLNMRLHGSTASTSTESFFINVGDKDTEQLSFYSSDIGKFQSLYMYLDGEDALKIDTLDIKSEGVDNPISFQHDDWLNPNCPYIGHGASMSFIAPDYTN</sequence>
<dbReference type="RefSeq" id="XP_014150304.1">
    <property type="nucleotide sequence ID" value="XM_014294829.1"/>
</dbReference>
<feature type="domain" description="PLAT" evidence="3">
    <location>
        <begin position="130"/>
        <end position="239"/>
    </location>
</feature>
<gene>
    <name evidence="4" type="ORF">SARC_11095</name>
</gene>
<evidence type="ECO:0000256" key="2">
    <source>
        <dbReference type="SAM" id="SignalP"/>
    </source>
</evidence>
<dbReference type="AlphaFoldDB" id="A0A0L0FHY4"/>
<organism evidence="4 5">
    <name type="scientific">Sphaeroforma arctica JP610</name>
    <dbReference type="NCBI Taxonomy" id="667725"/>
    <lineage>
        <taxon>Eukaryota</taxon>
        <taxon>Ichthyosporea</taxon>
        <taxon>Ichthyophonida</taxon>
        <taxon>Sphaeroforma</taxon>
    </lineage>
</organism>